<accession>A0A0B0IJQ4</accession>
<organism evidence="2 3">
    <name type="scientific">Halalkalibacter okhensis</name>
    <dbReference type="NCBI Taxonomy" id="333138"/>
    <lineage>
        <taxon>Bacteria</taxon>
        <taxon>Bacillati</taxon>
        <taxon>Bacillota</taxon>
        <taxon>Bacilli</taxon>
        <taxon>Bacillales</taxon>
        <taxon>Bacillaceae</taxon>
        <taxon>Halalkalibacter</taxon>
    </lineage>
</organism>
<dbReference type="eggNOG" id="COG0433">
    <property type="taxonomic scope" value="Bacteria"/>
</dbReference>
<evidence type="ECO:0000313" key="3">
    <source>
        <dbReference type="Proteomes" id="UP000030832"/>
    </source>
</evidence>
<dbReference type="RefSeq" id="WP_034625586.1">
    <property type="nucleotide sequence ID" value="NZ_JRJU01000002.1"/>
</dbReference>
<keyword evidence="3" id="KW-1185">Reference proteome</keyword>
<dbReference type="OrthoDB" id="257964at2"/>
<reference evidence="2 3" key="1">
    <citation type="submission" date="2014-09" db="EMBL/GenBank/DDBJ databases">
        <title>Genome sequencing and annotation of Bacillus Okhensis strain Kh10-101T.</title>
        <authorList>
            <person name="Prakash J.S."/>
        </authorList>
    </citation>
    <scope>NUCLEOTIDE SEQUENCE [LARGE SCALE GENOMIC DNA]</scope>
    <source>
        <strain evidence="3">Kh10-101T</strain>
    </source>
</reference>
<feature type="domain" description="DUF4145" evidence="1">
    <location>
        <begin position="27"/>
        <end position="112"/>
    </location>
</feature>
<dbReference type="Pfam" id="PF13643">
    <property type="entry name" value="DUF4145"/>
    <property type="match status" value="1"/>
</dbReference>
<dbReference type="AlphaFoldDB" id="A0A0B0IJQ4"/>
<evidence type="ECO:0000313" key="2">
    <source>
        <dbReference type="EMBL" id="KHF41550.1"/>
    </source>
</evidence>
<dbReference type="InterPro" id="IPR025285">
    <property type="entry name" value="DUF4145"/>
</dbReference>
<sequence>MSDTKFLFEFLEPLNQEASQNGLKLEKLIYEDPQSACFNGRLVLESIVDDVIRKERIDDVFLNKLYEKIIYLDRQGILTREVKQNMDTVRSIGNQAAHKASFDDIEDAIKVFKGIYRVAVWYIEVYSDQTIEVPKYRNPNPPNLTPNTAKVDQDLINQILTAIHGTGGAQPKEPVLTRPTETEIETENVDKVSKNEESTGETLDVLEIVLPEGKSYLLKELKKLQESSQEAVESPEAFSKFKKYMHVERKIQKDLESILEEQSNKNGPSLVLLCGSVGDGKSHLLSYIKQNKPELIEGYRLYNDATESFNPEKSAIETLSEHLTAFSDDEIESSSDRIILAINLGVLNNFIESEHKERSFNKLKEFIYRSDIFGHSVTTKYSDEEFHILSFSDYQSFELTEEVPTSEFLSAVFKKVFNENCENPFYLAYKQDEERKMNRVIHENFRFMMNETVQYHVIQLIIQTIVENKLVISARALFNFIADCIIPEGYRETNDIEWNPMQKLNNTTPNLLFTRKERSYILKVMSELDPVNRRVPETDQILIDLNTIQDWGSIVDDLIDEKIADKWLKKFIHLHEDLRERGETFTSSSEEEFSSMLIRSGFLTSTELNHKITPKSYKHYLHYLYHFNKKTQEPIQDFYNQVKEAVFRWKGSPKRNYIYLGEGGEKFKVAQALPLRASINHIQERHEDTLYSFKQTITLAYHGGNVKDATYLDVDFTLYKLLLNVISGYCPNKKDEEDAIQFVEFIDRVMKFGNHKEELLIHIPGEKKMYKLSKNDFSGYVFERE</sequence>
<comment type="caution">
    <text evidence="2">The sequence shown here is derived from an EMBL/GenBank/DDBJ whole genome shotgun (WGS) entry which is preliminary data.</text>
</comment>
<protein>
    <recommendedName>
        <fullName evidence="1">DUF4145 domain-containing protein</fullName>
    </recommendedName>
</protein>
<evidence type="ECO:0000259" key="1">
    <source>
        <dbReference type="Pfam" id="PF13643"/>
    </source>
</evidence>
<dbReference type="STRING" id="333138.LQ50_02220"/>
<proteinExistence type="predicted"/>
<dbReference type="Proteomes" id="UP000030832">
    <property type="component" value="Unassembled WGS sequence"/>
</dbReference>
<dbReference type="InterPro" id="IPR017647">
    <property type="entry name" value="Dnd_assoc_3"/>
</dbReference>
<name>A0A0B0IJQ4_9BACI</name>
<dbReference type="EMBL" id="JRJU01000002">
    <property type="protein sequence ID" value="KHF41550.1"/>
    <property type="molecule type" value="Genomic_DNA"/>
</dbReference>
<dbReference type="eggNOG" id="COG4096">
    <property type="taxonomic scope" value="Bacteria"/>
</dbReference>
<dbReference type="NCBIfam" id="TIGR03238">
    <property type="entry name" value="dnd_assoc_3"/>
    <property type="match status" value="1"/>
</dbReference>
<gene>
    <name evidence="2" type="ORF">LQ50_02220</name>
</gene>